<accession>A0A7R9M6T4</accession>
<evidence type="ECO:0000256" key="5">
    <source>
        <dbReference type="SAM" id="SignalP"/>
    </source>
</evidence>
<dbReference type="GO" id="GO:0005975">
    <property type="term" value="P:carbohydrate metabolic process"/>
    <property type="evidence" value="ECO:0007669"/>
    <property type="project" value="InterPro"/>
</dbReference>
<dbReference type="GO" id="GO:0005576">
    <property type="term" value="C:extracellular region"/>
    <property type="evidence" value="ECO:0007669"/>
    <property type="project" value="TreeGrafter"/>
</dbReference>
<dbReference type="PROSITE" id="PS51910">
    <property type="entry name" value="GH18_2"/>
    <property type="match status" value="1"/>
</dbReference>
<dbReference type="Gene3D" id="3.20.20.80">
    <property type="entry name" value="Glycosidases"/>
    <property type="match status" value="1"/>
</dbReference>
<keyword evidence="8" id="KW-1185">Reference proteome</keyword>
<dbReference type="GO" id="GO:0006032">
    <property type="term" value="P:chitin catabolic process"/>
    <property type="evidence" value="ECO:0007669"/>
    <property type="project" value="TreeGrafter"/>
</dbReference>
<dbReference type="GO" id="GO:0008061">
    <property type="term" value="F:chitin binding"/>
    <property type="evidence" value="ECO:0007669"/>
    <property type="project" value="InterPro"/>
</dbReference>
<keyword evidence="2 3" id="KW-0326">Glycosidase</keyword>
<proteinExistence type="inferred from homology"/>
<gene>
    <name evidence="7" type="ORF">ONB1V03_LOCUS10004</name>
</gene>
<dbReference type="InterPro" id="IPR050314">
    <property type="entry name" value="Glycosyl_Hydrlase_18"/>
</dbReference>
<dbReference type="EMBL" id="CAJPVJ010006552">
    <property type="protein sequence ID" value="CAG2170536.1"/>
    <property type="molecule type" value="Genomic_DNA"/>
</dbReference>
<reference evidence="7" key="1">
    <citation type="submission" date="2020-11" db="EMBL/GenBank/DDBJ databases">
        <authorList>
            <person name="Tran Van P."/>
        </authorList>
    </citation>
    <scope>NUCLEOTIDE SEQUENCE</scope>
</reference>
<evidence type="ECO:0000313" key="7">
    <source>
        <dbReference type="EMBL" id="CAD7653349.1"/>
    </source>
</evidence>
<dbReference type="Proteomes" id="UP000728032">
    <property type="component" value="Unassembled WGS sequence"/>
</dbReference>
<comment type="similarity">
    <text evidence="4">Belongs to the glycosyl hydrolase 18 family.</text>
</comment>
<sequence>MRLQALSILVAIQLHGIWCATKPRVICYWANNLPGGSQPEDIDVTLCTHIHYAFHVMDAENTTIVDGRGSPQPDTYNRLLALKQRNPDLQVVVSVGGWGHPDIKFSRVVNSADLRRKFIANVIPYIQKYKFDGLDLDWEYPVCWTGNCTAGPKSDRPNFGIFVKEIREAFNRLTPRLTISAAVVAGYEIADIAMDYKAIGEALDYVNIMTYDLAPVTALKTAHH</sequence>
<dbReference type="PROSITE" id="PS01095">
    <property type="entry name" value="GH18_1"/>
    <property type="match status" value="1"/>
</dbReference>
<feature type="domain" description="GH18" evidence="6">
    <location>
        <begin position="23"/>
        <end position="224"/>
    </location>
</feature>
<dbReference type="SMART" id="SM00636">
    <property type="entry name" value="Glyco_18"/>
    <property type="match status" value="1"/>
</dbReference>
<keyword evidence="1 3" id="KW-0378">Hydrolase</keyword>
<dbReference type="AlphaFoldDB" id="A0A7R9M6T4"/>
<feature type="signal peptide" evidence="5">
    <location>
        <begin position="1"/>
        <end position="19"/>
    </location>
</feature>
<dbReference type="InterPro" id="IPR001579">
    <property type="entry name" value="Glyco_hydro_18_chit_AS"/>
</dbReference>
<dbReference type="PANTHER" id="PTHR11177">
    <property type="entry name" value="CHITINASE"/>
    <property type="match status" value="1"/>
</dbReference>
<dbReference type="PANTHER" id="PTHR11177:SF317">
    <property type="entry name" value="CHITINASE 12-RELATED"/>
    <property type="match status" value="1"/>
</dbReference>
<feature type="non-terminal residue" evidence="7">
    <location>
        <position position="1"/>
    </location>
</feature>
<evidence type="ECO:0000256" key="3">
    <source>
        <dbReference type="RuleBase" id="RU000489"/>
    </source>
</evidence>
<keyword evidence="5" id="KW-0732">Signal</keyword>
<dbReference type="GO" id="GO:0004568">
    <property type="term" value="F:chitinase activity"/>
    <property type="evidence" value="ECO:0007669"/>
    <property type="project" value="TreeGrafter"/>
</dbReference>
<dbReference type="InterPro" id="IPR017853">
    <property type="entry name" value="GH"/>
</dbReference>
<dbReference type="InterPro" id="IPR001223">
    <property type="entry name" value="Glyco_hydro18_cat"/>
</dbReference>
<dbReference type="SUPFAM" id="SSF51445">
    <property type="entry name" value="(Trans)glycosidases"/>
    <property type="match status" value="1"/>
</dbReference>
<organism evidence="7">
    <name type="scientific">Oppiella nova</name>
    <dbReference type="NCBI Taxonomy" id="334625"/>
    <lineage>
        <taxon>Eukaryota</taxon>
        <taxon>Metazoa</taxon>
        <taxon>Ecdysozoa</taxon>
        <taxon>Arthropoda</taxon>
        <taxon>Chelicerata</taxon>
        <taxon>Arachnida</taxon>
        <taxon>Acari</taxon>
        <taxon>Acariformes</taxon>
        <taxon>Sarcoptiformes</taxon>
        <taxon>Oribatida</taxon>
        <taxon>Brachypylina</taxon>
        <taxon>Oppioidea</taxon>
        <taxon>Oppiidae</taxon>
        <taxon>Oppiella</taxon>
    </lineage>
</organism>
<evidence type="ECO:0000313" key="8">
    <source>
        <dbReference type="Proteomes" id="UP000728032"/>
    </source>
</evidence>
<protein>
    <recommendedName>
        <fullName evidence="6">GH18 domain-containing protein</fullName>
    </recommendedName>
</protein>
<evidence type="ECO:0000259" key="6">
    <source>
        <dbReference type="PROSITE" id="PS51910"/>
    </source>
</evidence>
<dbReference type="OrthoDB" id="6430753at2759"/>
<evidence type="ECO:0000256" key="4">
    <source>
        <dbReference type="RuleBase" id="RU004453"/>
    </source>
</evidence>
<evidence type="ECO:0000256" key="1">
    <source>
        <dbReference type="ARBA" id="ARBA00022801"/>
    </source>
</evidence>
<dbReference type="EMBL" id="OC921377">
    <property type="protein sequence ID" value="CAD7653349.1"/>
    <property type="molecule type" value="Genomic_DNA"/>
</dbReference>
<name>A0A7R9M6T4_9ACAR</name>
<dbReference type="InterPro" id="IPR011583">
    <property type="entry name" value="Chitinase_II/V-like_cat"/>
</dbReference>
<feature type="chain" id="PRO_5035592365" description="GH18 domain-containing protein" evidence="5">
    <location>
        <begin position="20"/>
        <end position="224"/>
    </location>
</feature>
<evidence type="ECO:0000256" key="2">
    <source>
        <dbReference type="ARBA" id="ARBA00023295"/>
    </source>
</evidence>
<dbReference type="Pfam" id="PF00704">
    <property type="entry name" value="Glyco_hydro_18"/>
    <property type="match status" value="1"/>
</dbReference>